<evidence type="ECO:0000256" key="1">
    <source>
        <dbReference type="SAM" id="Phobius"/>
    </source>
</evidence>
<dbReference type="AlphaFoldDB" id="A0A068VH21"/>
<keyword evidence="3" id="KW-1185">Reference proteome</keyword>
<dbReference type="InParanoid" id="A0A068VH21"/>
<dbReference type="Proteomes" id="UP000295252">
    <property type="component" value="Unassembled WGS sequence"/>
</dbReference>
<dbReference type="EMBL" id="HG739848">
    <property type="protein sequence ID" value="CDP19892.1"/>
    <property type="molecule type" value="Genomic_DNA"/>
</dbReference>
<gene>
    <name evidence="2" type="ORF">GSCOC_T00010148001</name>
</gene>
<accession>A0A068VH21</accession>
<feature type="transmembrane region" description="Helical" evidence="1">
    <location>
        <begin position="46"/>
        <end position="62"/>
    </location>
</feature>
<evidence type="ECO:0000313" key="3">
    <source>
        <dbReference type="Proteomes" id="UP000295252"/>
    </source>
</evidence>
<protein>
    <submittedName>
        <fullName evidence="2">DH200=94 genomic scaffold, scaffold_764</fullName>
    </submittedName>
</protein>
<proteinExistence type="predicted"/>
<dbReference type="Gramene" id="CDP19892">
    <property type="protein sequence ID" value="CDP19892"/>
    <property type="gene ID" value="GSCOC_T00010148001"/>
</dbReference>
<name>A0A068VH21_COFCA</name>
<keyword evidence="1" id="KW-0812">Transmembrane</keyword>
<evidence type="ECO:0000313" key="2">
    <source>
        <dbReference type="EMBL" id="CDP19892.1"/>
    </source>
</evidence>
<keyword evidence="1" id="KW-0472">Membrane</keyword>
<keyword evidence="1" id="KW-1133">Transmembrane helix</keyword>
<organism evidence="2 3">
    <name type="scientific">Coffea canephora</name>
    <name type="common">Robusta coffee</name>
    <dbReference type="NCBI Taxonomy" id="49390"/>
    <lineage>
        <taxon>Eukaryota</taxon>
        <taxon>Viridiplantae</taxon>
        <taxon>Streptophyta</taxon>
        <taxon>Embryophyta</taxon>
        <taxon>Tracheophyta</taxon>
        <taxon>Spermatophyta</taxon>
        <taxon>Magnoliopsida</taxon>
        <taxon>eudicotyledons</taxon>
        <taxon>Gunneridae</taxon>
        <taxon>Pentapetalae</taxon>
        <taxon>asterids</taxon>
        <taxon>lamiids</taxon>
        <taxon>Gentianales</taxon>
        <taxon>Rubiaceae</taxon>
        <taxon>Ixoroideae</taxon>
        <taxon>Gardenieae complex</taxon>
        <taxon>Bertiereae - Coffeeae clade</taxon>
        <taxon>Coffeeae</taxon>
        <taxon>Coffea</taxon>
    </lineage>
</organism>
<reference evidence="3" key="1">
    <citation type="journal article" date="2014" name="Science">
        <title>The coffee genome provides insight into the convergent evolution of caffeine biosynthesis.</title>
        <authorList>
            <person name="Denoeud F."/>
            <person name="Carretero-Paulet L."/>
            <person name="Dereeper A."/>
            <person name="Droc G."/>
            <person name="Guyot R."/>
            <person name="Pietrella M."/>
            <person name="Zheng C."/>
            <person name="Alberti A."/>
            <person name="Anthony F."/>
            <person name="Aprea G."/>
            <person name="Aury J.M."/>
            <person name="Bento P."/>
            <person name="Bernard M."/>
            <person name="Bocs S."/>
            <person name="Campa C."/>
            <person name="Cenci A."/>
            <person name="Combes M.C."/>
            <person name="Crouzillat D."/>
            <person name="Da Silva C."/>
            <person name="Daddiego L."/>
            <person name="De Bellis F."/>
            <person name="Dussert S."/>
            <person name="Garsmeur O."/>
            <person name="Gayraud T."/>
            <person name="Guignon V."/>
            <person name="Jahn K."/>
            <person name="Jamilloux V."/>
            <person name="Joet T."/>
            <person name="Labadie K."/>
            <person name="Lan T."/>
            <person name="Leclercq J."/>
            <person name="Lepelley M."/>
            <person name="Leroy T."/>
            <person name="Li L.T."/>
            <person name="Librado P."/>
            <person name="Lopez L."/>
            <person name="Munoz A."/>
            <person name="Noel B."/>
            <person name="Pallavicini A."/>
            <person name="Perrotta G."/>
            <person name="Poncet V."/>
            <person name="Pot D."/>
            <person name="Priyono X."/>
            <person name="Rigoreau M."/>
            <person name="Rouard M."/>
            <person name="Rozas J."/>
            <person name="Tranchant-Dubreuil C."/>
            <person name="VanBuren R."/>
            <person name="Zhang Q."/>
            <person name="Andrade A.C."/>
            <person name="Argout X."/>
            <person name="Bertrand B."/>
            <person name="de Kochko A."/>
            <person name="Graziosi G."/>
            <person name="Henry R.J."/>
            <person name="Jayarama X."/>
            <person name="Ming R."/>
            <person name="Nagai C."/>
            <person name="Rounsley S."/>
            <person name="Sankoff D."/>
            <person name="Giuliano G."/>
            <person name="Albert V.A."/>
            <person name="Wincker P."/>
            <person name="Lashermes P."/>
        </authorList>
    </citation>
    <scope>NUCLEOTIDE SEQUENCE [LARGE SCALE GENOMIC DNA]</scope>
    <source>
        <strain evidence="3">cv. DH200-94</strain>
    </source>
</reference>
<sequence>MYALSSCPFKPSYEYYYDFCTSEYFPLFFKAHQFIVNGQELFFKKIIYLLINFSLIFLFLVSNR</sequence>